<dbReference type="InterPro" id="IPR014795">
    <property type="entry name" value="TacA_1-like"/>
</dbReference>
<dbReference type="Gene3D" id="1.20.5.780">
    <property type="entry name" value="Single helix bin"/>
    <property type="match status" value="1"/>
</dbReference>
<dbReference type="AlphaFoldDB" id="A0A514BMZ5"/>
<accession>A0A514BMZ5</accession>
<dbReference type="InterPro" id="IPR010985">
    <property type="entry name" value="Ribbon_hlx_hlx"/>
</dbReference>
<organism evidence="7 8">
    <name type="scientific">Marilutibacter alkalisoli</name>
    <dbReference type="NCBI Taxonomy" id="2591633"/>
    <lineage>
        <taxon>Bacteria</taxon>
        <taxon>Pseudomonadati</taxon>
        <taxon>Pseudomonadota</taxon>
        <taxon>Gammaproteobacteria</taxon>
        <taxon>Lysobacterales</taxon>
        <taxon>Lysobacteraceae</taxon>
        <taxon>Marilutibacter</taxon>
    </lineage>
</organism>
<evidence type="ECO:0000256" key="5">
    <source>
        <dbReference type="ARBA" id="ARBA00023163"/>
    </source>
</evidence>
<name>A0A514BMZ5_9GAMM</name>
<keyword evidence="5" id="KW-0804">Transcription</keyword>
<keyword evidence="4" id="KW-0238">DNA-binding</keyword>
<comment type="similarity">
    <text evidence="6">Belongs to the TacA antitoxin family.</text>
</comment>
<dbReference type="KEGG" id="lyj:FKV23_00485"/>
<protein>
    <submittedName>
        <fullName evidence="7">DUF1778 domain-containing protein</fullName>
    </submittedName>
</protein>
<evidence type="ECO:0000313" key="7">
    <source>
        <dbReference type="EMBL" id="QDH68756.1"/>
    </source>
</evidence>
<reference evidence="7 8" key="1">
    <citation type="submission" date="2019-06" db="EMBL/GenBank/DDBJ databases">
        <title>Lysobacter alkalisoli sp. nov. isolated from saline-alkali soil.</title>
        <authorList>
            <person name="Sun J.-Q."/>
            <person name="Xu L."/>
        </authorList>
    </citation>
    <scope>NUCLEOTIDE SEQUENCE [LARGE SCALE GENOMIC DNA]</scope>
    <source>
        <strain evidence="7 8">SJ-36</strain>
    </source>
</reference>
<keyword evidence="3" id="KW-0805">Transcription regulation</keyword>
<dbReference type="PANTHER" id="PTHR35401">
    <property type="entry name" value="COPG FAMILY HELIX-TURN-HELIX PROTEIN-RELATED-RELATED"/>
    <property type="match status" value="1"/>
</dbReference>
<gene>
    <name evidence="7" type="ORF">FKV23_00485</name>
</gene>
<evidence type="ECO:0000256" key="2">
    <source>
        <dbReference type="ARBA" id="ARBA00022649"/>
    </source>
</evidence>
<dbReference type="GO" id="GO:0006355">
    <property type="term" value="P:regulation of DNA-templated transcription"/>
    <property type="evidence" value="ECO:0007669"/>
    <property type="project" value="InterPro"/>
</dbReference>
<dbReference type="Proteomes" id="UP000317199">
    <property type="component" value="Chromosome"/>
</dbReference>
<dbReference type="SUPFAM" id="SSF47598">
    <property type="entry name" value="Ribbon-helix-helix"/>
    <property type="match status" value="1"/>
</dbReference>
<sequence length="121" mass="13246">MYSVHTSAHICAPIQKHPTPARPATRTGALAMSAATSKVINFRAPAAKQALIDHAVEVSGMNRTEFILDAVCDKAREVLADQTRFALSRQALQRFNAQLDAPLEDNAAIRRLLSTPAPWER</sequence>
<keyword evidence="8" id="KW-1185">Reference proteome</keyword>
<proteinExistence type="inferred from homology"/>
<evidence type="ECO:0000256" key="3">
    <source>
        <dbReference type="ARBA" id="ARBA00023015"/>
    </source>
</evidence>
<keyword evidence="1" id="KW-0678">Repressor</keyword>
<dbReference type="GO" id="GO:0003677">
    <property type="term" value="F:DNA binding"/>
    <property type="evidence" value="ECO:0007669"/>
    <property type="project" value="UniProtKB-KW"/>
</dbReference>
<evidence type="ECO:0000313" key="8">
    <source>
        <dbReference type="Proteomes" id="UP000317199"/>
    </source>
</evidence>
<dbReference type="OrthoDB" id="5297163at2"/>
<dbReference type="Pfam" id="PF08681">
    <property type="entry name" value="TacA1"/>
    <property type="match status" value="1"/>
</dbReference>
<evidence type="ECO:0000256" key="4">
    <source>
        <dbReference type="ARBA" id="ARBA00023125"/>
    </source>
</evidence>
<keyword evidence="2" id="KW-1277">Toxin-antitoxin system</keyword>
<dbReference type="EMBL" id="CP041242">
    <property type="protein sequence ID" value="QDH68756.1"/>
    <property type="molecule type" value="Genomic_DNA"/>
</dbReference>
<evidence type="ECO:0000256" key="6">
    <source>
        <dbReference type="ARBA" id="ARBA00049988"/>
    </source>
</evidence>
<evidence type="ECO:0000256" key="1">
    <source>
        <dbReference type="ARBA" id="ARBA00022491"/>
    </source>
</evidence>
<dbReference type="PANTHER" id="PTHR35401:SF1">
    <property type="entry name" value="CYTOPLASMIC PROTEIN"/>
    <property type="match status" value="1"/>
</dbReference>